<name>A0A8X8ZQI5_SALSN</name>
<feature type="region of interest" description="Disordered" evidence="1">
    <location>
        <begin position="1"/>
        <end position="21"/>
    </location>
</feature>
<accession>A0A8X8ZQI5</accession>
<sequence>MGVACDSYPPDSVGAAPSSASVVSRNCPRDAAVRDRPHYSDSLQHRYHRRFSPLLPLCAWRRTGAAASPSE</sequence>
<dbReference type="AlphaFoldDB" id="A0A8X8ZQI5"/>
<reference evidence="2" key="1">
    <citation type="submission" date="2018-01" db="EMBL/GenBank/DDBJ databases">
        <authorList>
            <person name="Mao J.F."/>
        </authorList>
    </citation>
    <scope>NUCLEOTIDE SEQUENCE</scope>
    <source>
        <strain evidence="2">Huo1</strain>
        <tissue evidence="2">Leaf</tissue>
    </source>
</reference>
<evidence type="ECO:0000313" key="3">
    <source>
        <dbReference type="Proteomes" id="UP000298416"/>
    </source>
</evidence>
<protein>
    <submittedName>
        <fullName evidence="2">Uncharacterized protein</fullName>
    </submittedName>
</protein>
<feature type="compositionally biased region" description="Low complexity" evidence="1">
    <location>
        <begin position="9"/>
        <end position="21"/>
    </location>
</feature>
<reference evidence="2" key="2">
    <citation type="submission" date="2020-08" db="EMBL/GenBank/DDBJ databases">
        <title>Plant Genome Project.</title>
        <authorList>
            <person name="Zhang R.-G."/>
        </authorList>
    </citation>
    <scope>NUCLEOTIDE SEQUENCE</scope>
    <source>
        <strain evidence="2">Huo1</strain>
        <tissue evidence="2">Leaf</tissue>
    </source>
</reference>
<dbReference type="EMBL" id="PNBA02000009">
    <property type="protein sequence ID" value="KAG6414272.1"/>
    <property type="molecule type" value="Genomic_DNA"/>
</dbReference>
<comment type="caution">
    <text evidence="2">The sequence shown here is derived from an EMBL/GenBank/DDBJ whole genome shotgun (WGS) entry which is preliminary data.</text>
</comment>
<organism evidence="2">
    <name type="scientific">Salvia splendens</name>
    <name type="common">Scarlet sage</name>
    <dbReference type="NCBI Taxonomy" id="180675"/>
    <lineage>
        <taxon>Eukaryota</taxon>
        <taxon>Viridiplantae</taxon>
        <taxon>Streptophyta</taxon>
        <taxon>Embryophyta</taxon>
        <taxon>Tracheophyta</taxon>
        <taxon>Spermatophyta</taxon>
        <taxon>Magnoliopsida</taxon>
        <taxon>eudicotyledons</taxon>
        <taxon>Gunneridae</taxon>
        <taxon>Pentapetalae</taxon>
        <taxon>asterids</taxon>
        <taxon>lamiids</taxon>
        <taxon>Lamiales</taxon>
        <taxon>Lamiaceae</taxon>
        <taxon>Nepetoideae</taxon>
        <taxon>Mentheae</taxon>
        <taxon>Salviinae</taxon>
        <taxon>Salvia</taxon>
        <taxon>Salvia subgen. Calosphace</taxon>
        <taxon>core Calosphace</taxon>
    </lineage>
</organism>
<proteinExistence type="predicted"/>
<keyword evidence="3" id="KW-1185">Reference proteome</keyword>
<gene>
    <name evidence="2" type="ORF">SASPL_126990</name>
</gene>
<dbReference type="Proteomes" id="UP000298416">
    <property type="component" value="Unassembled WGS sequence"/>
</dbReference>
<evidence type="ECO:0000256" key="1">
    <source>
        <dbReference type="SAM" id="MobiDB-lite"/>
    </source>
</evidence>
<evidence type="ECO:0000313" key="2">
    <source>
        <dbReference type="EMBL" id="KAG6414272.1"/>
    </source>
</evidence>